<protein>
    <recommendedName>
        <fullName evidence="4">Tetratricopeptide repeat protein</fullName>
    </recommendedName>
</protein>
<dbReference type="EMBL" id="CP003156">
    <property type="protein sequence ID" value="AEV34049.1"/>
    <property type="molecule type" value="Genomic_DNA"/>
</dbReference>
<feature type="signal peptide" evidence="1">
    <location>
        <begin position="1"/>
        <end position="22"/>
    </location>
</feature>
<dbReference type="AlphaFoldDB" id="G8R324"/>
<evidence type="ECO:0008006" key="4">
    <source>
        <dbReference type="Google" id="ProtNLM"/>
    </source>
</evidence>
<dbReference type="SUPFAM" id="SSF48452">
    <property type="entry name" value="TPR-like"/>
    <property type="match status" value="1"/>
</dbReference>
<proteinExistence type="predicted"/>
<keyword evidence="1" id="KW-0732">Signal</keyword>
<keyword evidence="3" id="KW-1185">Reference proteome</keyword>
<dbReference type="OrthoDB" id="1466726at2"/>
<dbReference type="Gene3D" id="1.25.40.10">
    <property type="entry name" value="Tetratricopeptide repeat domain"/>
    <property type="match status" value="1"/>
</dbReference>
<dbReference type="Proteomes" id="UP000005631">
    <property type="component" value="Chromosome"/>
</dbReference>
<dbReference type="RefSeq" id="WP_014203396.1">
    <property type="nucleotide sequence ID" value="NC_016599.1"/>
</dbReference>
<dbReference type="KEGG" id="oho:Oweho_3094"/>
<dbReference type="HOGENOM" id="CLU_042651_0_0_10"/>
<dbReference type="InterPro" id="IPR011990">
    <property type="entry name" value="TPR-like_helical_dom_sf"/>
</dbReference>
<evidence type="ECO:0000313" key="2">
    <source>
        <dbReference type="EMBL" id="AEV34049.1"/>
    </source>
</evidence>
<sequence>MVPFFVMCLSLFSLNGLGQATASFTPAYKLAHQNITQLRFGDAQAIIKREKKRDPNNRVAAYLQAAMVCAELFVNEDQTHYENNQDKIDSYISQIEDLPEASPFRNLFLGELYVAQATLNGKFKNNIKAAWQFYKAYDFLTDNYERFPDFAPTAIPLGVLYAAIGSLPDDYRSMASLLGFEGSVPEGMKMLETSFERLSADPSLTFYRPYAGFVYSYVSFLLSSNVVTPEALGLDVAKSSVLIYAQAQIELDRGNAKKALEWLDNRPEGEAYINFNYLDYLQGKILLGLDPDRCVSYFERYLQNNTSQVYVKSTYRYLSWYYLLDGKKRKSDEMIENIFLKGENNTGADRQAIIEARHGFNSTLVKARVLFDVGKYTEAEEELLCHSVGHCCSSPIDEAEYYYRMGRIKQQQGRGHQALIWYEKAMTVKGLDANYCLGNSALQTAEILRGSGDVKGAKGYYKKALKYSGFPFYEGIHQKAKAALSEM</sequence>
<dbReference type="eggNOG" id="COG0457">
    <property type="taxonomic scope" value="Bacteria"/>
</dbReference>
<feature type="chain" id="PRO_5003515423" description="Tetratricopeptide repeat protein" evidence="1">
    <location>
        <begin position="23"/>
        <end position="487"/>
    </location>
</feature>
<accession>G8R324</accession>
<evidence type="ECO:0000256" key="1">
    <source>
        <dbReference type="SAM" id="SignalP"/>
    </source>
</evidence>
<gene>
    <name evidence="2" type="ordered locus">Oweho_3094</name>
</gene>
<organism evidence="2 3">
    <name type="scientific">Owenweeksia hongkongensis (strain DSM 17368 / CIP 108786 / JCM 12287 / NRRL B-23963 / UST20020801)</name>
    <dbReference type="NCBI Taxonomy" id="926562"/>
    <lineage>
        <taxon>Bacteria</taxon>
        <taxon>Pseudomonadati</taxon>
        <taxon>Bacteroidota</taxon>
        <taxon>Flavobacteriia</taxon>
        <taxon>Flavobacteriales</taxon>
        <taxon>Owenweeksiaceae</taxon>
        <taxon>Owenweeksia</taxon>
    </lineage>
</organism>
<name>G8R324_OWEHD</name>
<reference evidence="2 3" key="1">
    <citation type="journal article" date="2012" name="Stand. Genomic Sci.">
        <title>Genome sequence of the orange-pigmented seawater bacterium Owenweeksia hongkongensis type strain (UST20020801(T)).</title>
        <authorList>
            <person name="Riedel T."/>
            <person name="Held B."/>
            <person name="Nolan M."/>
            <person name="Lucas S."/>
            <person name="Lapidus A."/>
            <person name="Tice H."/>
            <person name="Del Rio T.G."/>
            <person name="Cheng J.F."/>
            <person name="Han C."/>
            <person name="Tapia R."/>
            <person name="Goodwin L.A."/>
            <person name="Pitluck S."/>
            <person name="Liolios K."/>
            <person name="Mavromatis K."/>
            <person name="Pagani I."/>
            <person name="Ivanova N."/>
            <person name="Mikhailova N."/>
            <person name="Pati A."/>
            <person name="Chen A."/>
            <person name="Palaniappan K."/>
            <person name="Rohde M."/>
            <person name="Tindall B.J."/>
            <person name="Detter J.C."/>
            <person name="Goker M."/>
            <person name="Woyke T."/>
            <person name="Bristow J."/>
            <person name="Eisen J.A."/>
            <person name="Markowitz V."/>
            <person name="Hugenholtz P."/>
            <person name="Klenk H.P."/>
            <person name="Kyrpides N.C."/>
        </authorList>
    </citation>
    <scope>NUCLEOTIDE SEQUENCE</scope>
    <source>
        <strain evidence="3">DSM 17368 / JCM 12287 / NRRL B-23963</strain>
    </source>
</reference>
<dbReference type="STRING" id="926562.Oweho_3094"/>
<evidence type="ECO:0000313" key="3">
    <source>
        <dbReference type="Proteomes" id="UP000005631"/>
    </source>
</evidence>